<keyword evidence="7" id="KW-0274">FAD</keyword>
<dbReference type="NCBIfam" id="TIGR00551">
    <property type="entry name" value="nadB"/>
    <property type="match status" value="1"/>
</dbReference>
<dbReference type="PANTHER" id="PTHR42716:SF2">
    <property type="entry name" value="L-ASPARTATE OXIDASE, CHLOROPLASTIC"/>
    <property type="match status" value="1"/>
</dbReference>
<dbReference type="EC" id="1.4.3.16" evidence="4"/>
<keyword evidence="8" id="KW-0560">Oxidoreductase</keyword>
<dbReference type="Pfam" id="PF02910">
    <property type="entry name" value="Succ_DH_flav_C"/>
    <property type="match status" value="1"/>
</dbReference>
<evidence type="ECO:0000259" key="9">
    <source>
        <dbReference type="Pfam" id="PF00890"/>
    </source>
</evidence>
<dbReference type="InterPro" id="IPR037099">
    <property type="entry name" value="Fum_R/Succ_DH_flav-like_C_sf"/>
</dbReference>
<proteinExistence type="inferred from homology"/>
<evidence type="ECO:0000256" key="4">
    <source>
        <dbReference type="ARBA" id="ARBA00012173"/>
    </source>
</evidence>
<dbReference type="InterPro" id="IPR027477">
    <property type="entry name" value="Succ_DH/fumarate_Rdtase_cat_sf"/>
</dbReference>
<dbReference type="InterPro" id="IPR003953">
    <property type="entry name" value="FAD-dep_OxRdtase_2_FAD-bd"/>
</dbReference>
<evidence type="ECO:0000256" key="3">
    <source>
        <dbReference type="ARBA" id="ARBA00008562"/>
    </source>
</evidence>
<evidence type="ECO:0000256" key="5">
    <source>
        <dbReference type="ARBA" id="ARBA00022630"/>
    </source>
</evidence>
<sequence>MDNPFLQRRYLVGFEARRLGHIFTDVLVIGAGAAGLRAAIEAAEFGKVIVATKDTFTESNTSYAQGGLAAVLDDSDSVDDHIADTIRTACGLGDEDVIREVLTAAPGHIRQLQQWGMAFDMDHGQLALGREGGHSASRVVHASGDATGRVLVETLLQRVRALENIKIFDHCFVLDLITDPPEGGSDATCLGALTYHQRYGLQMILARQTILAAGGAGMLWRETSNPPVATADAIAIAFRAGAVVADVELMQFHPTTLYVAGSSRSLISEAVRGEGGFLVDRTGHRFMPDYHEMADLAPRDVVSRAIFDRMAATDATHVSLDVRHLGGEAFAVRFPFIDQQCRMFGIDPGTDLIPVHPAAHYMIGGIRADTDGQTSIAALLACGEAAATGLHGANRLASNSLSETIVLGARCGQAAGQAAADIRQTPIPLAIEWVVPHSDRTELDLTDIGNSLRSVMWRNVGIVRRGQRLAETLEIVGFWGRYVLDKEFYDSAGWEVQNMLTAAYLISDLALRRTETRGVHYREDFPETDPTWQRHQSVRRTTERLVVH</sequence>
<dbReference type="InterPro" id="IPR036188">
    <property type="entry name" value="FAD/NAD-bd_sf"/>
</dbReference>
<dbReference type="InterPro" id="IPR005288">
    <property type="entry name" value="NadB"/>
</dbReference>
<dbReference type="FunFam" id="3.90.700.10:FF:000002">
    <property type="entry name" value="L-aspartate oxidase"/>
    <property type="match status" value="1"/>
</dbReference>
<keyword evidence="6" id="KW-0662">Pyridine nucleotide biosynthesis</keyword>
<dbReference type="UniPathway" id="UPA00253">
    <property type="reaction ID" value="UER00326"/>
</dbReference>
<protein>
    <recommendedName>
        <fullName evidence="4">L-aspartate oxidase</fullName>
        <ecNumber evidence="4">1.4.3.16</ecNumber>
    </recommendedName>
</protein>
<dbReference type="SUPFAM" id="SSF51905">
    <property type="entry name" value="FAD/NAD(P)-binding domain"/>
    <property type="match status" value="1"/>
</dbReference>
<feature type="domain" description="Fumarate reductase/succinate dehydrogenase flavoprotein-like C-terminal" evidence="10">
    <location>
        <begin position="494"/>
        <end position="539"/>
    </location>
</feature>
<dbReference type="Gene3D" id="3.50.50.60">
    <property type="entry name" value="FAD/NAD(P)-binding domain"/>
    <property type="match status" value="1"/>
</dbReference>
<comment type="cofactor">
    <cofactor evidence="1">
        <name>FAD</name>
        <dbReference type="ChEBI" id="CHEBI:57692"/>
    </cofactor>
</comment>
<dbReference type="SUPFAM" id="SSF56425">
    <property type="entry name" value="Succinate dehydrogenase/fumarate reductase flavoprotein, catalytic domain"/>
    <property type="match status" value="1"/>
</dbReference>
<evidence type="ECO:0000259" key="10">
    <source>
        <dbReference type="Pfam" id="PF02910"/>
    </source>
</evidence>
<dbReference type="PANTHER" id="PTHR42716">
    <property type="entry name" value="L-ASPARTATE OXIDASE"/>
    <property type="match status" value="1"/>
</dbReference>
<comment type="pathway">
    <text evidence="2">Cofactor biosynthesis; NAD(+) biosynthesis; iminoaspartate from L-aspartate (oxidase route): step 1/1.</text>
</comment>
<dbReference type="GO" id="GO:0034628">
    <property type="term" value="P:'de novo' NAD+ biosynthetic process from L-aspartate"/>
    <property type="evidence" value="ECO:0007669"/>
    <property type="project" value="TreeGrafter"/>
</dbReference>
<dbReference type="InterPro" id="IPR015939">
    <property type="entry name" value="Fum_Rdtase/Succ_DH_flav-like_C"/>
</dbReference>
<reference evidence="11" key="1">
    <citation type="journal article" date="2015" name="Nature">
        <title>Complex archaea that bridge the gap between prokaryotes and eukaryotes.</title>
        <authorList>
            <person name="Spang A."/>
            <person name="Saw J.H."/>
            <person name="Jorgensen S.L."/>
            <person name="Zaremba-Niedzwiedzka K."/>
            <person name="Martijn J."/>
            <person name="Lind A.E."/>
            <person name="van Eijk R."/>
            <person name="Schleper C."/>
            <person name="Guy L."/>
            <person name="Ettema T.J."/>
        </authorList>
    </citation>
    <scope>NUCLEOTIDE SEQUENCE</scope>
</reference>
<dbReference type="Gene3D" id="1.20.58.100">
    <property type="entry name" value="Fumarate reductase/succinate dehydrogenase flavoprotein-like, C-terminal domain"/>
    <property type="match status" value="1"/>
</dbReference>
<comment type="similarity">
    <text evidence="3">Belongs to the FAD-dependent oxidoreductase 2 family. NadB subfamily.</text>
</comment>
<keyword evidence="5" id="KW-0285">Flavoprotein</keyword>
<dbReference type="Gene3D" id="3.90.700.10">
    <property type="entry name" value="Succinate dehydrogenase/fumarate reductase flavoprotein, catalytic domain"/>
    <property type="match status" value="1"/>
</dbReference>
<organism evidence="11">
    <name type="scientific">marine sediment metagenome</name>
    <dbReference type="NCBI Taxonomy" id="412755"/>
    <lineage>
        <taxon>unclassified sequences</taxon>
        <taxon>metagenomes</taxon>
        <taxon>ecological metagenomes</taxon>
    </lineage>
</organism>
<dbReference type="AlphaFoldDB" id="A0A0F9VUG6"/>
<dbReference type="Pfam" id="PF00890">
    <property type="entry name" value="FAD_binding_2"/>
    <property type="match status" value="1"/>
</dbReference>
<evidence type="ECO:0000256" key="2">
    <source>
        <dbReference type="ARBA" id="ARBA00004950"/>
    </source>
</evidence>
<accession>A0A0F9VUG6</accession>
<evidence type="ECO:0000256" key="8">
    <source>
        <dbReference type="ARBA" id="ARBA00023002"/>
    </source>
</evidence>
<evidence type="ECO:0000313" key="11">
    <source>
        <dbReference type="EMBL" id="KKO03578.1"/>
    </source>
</evidence>
<name>A0A0F9VUG6_9ZZZZ</name>
<dbReference type="GO" id="GO:0008734">
    <property type="term" value="F:L-aspartate oxidase activity"/>
    <property type="evidence" value="ECO:0007669"/>
    <property type="project" value="UniProtKB-EC"/>
</dbReference>
<dbReference type="SUPFAM" id="SSF46977">
    <property type="entry name" value="Succinate dehydrogenase/fumarate reductase flavoprotein C-terminal domain"/>
    <property type="match status" value="1"/>
</dbReference>
<evidence type="ECO:0000256" key="6">
    <source>
        <dbReference type="ARBA" id="ARBA00022642"/>
    </source>
</evidence>
<evidence type="ECO:0000256" key="7">
    <source>
        <dbReference type="ARBA" id="ARBA00022827"/>
    </source>
</evidence>
<dbReference type="EMBL" id="LAZR01000026">
    <property type="protein sequence ID" value="KKO03578.1"/>
    <property type="molecule type" value="Genomic_DNA"/>
</dbReference>
<comment type="caution">
    <text evidence="11">The sequence shown here is derived from an EMBL/GenBank/DDBJ whole genome shotgun (WGS) entry which is preliminary data.</text>
</comment>
<dbReference type="PRINTS" id="PR00368">
    <property type="entry name" value="FADPNR"/>
</dbReference>
<feature type="domain" description="FAD-dependent oxidoreductase 2 FAD-binding" evidence="9">
    <location>
        <begin position="25"/>
        <end position="401"/>
    </location>
</feature>
<evidence type="ECO:0000256" key="1">
    <source>
        <dbReference type="ARBA" id="ARBA00001974"/>
    </source>
</evidence>
<gene>
    <name evidence="11" type="ORF">LCGC14_0095050</name>
</gene>